<keyword evidence="4" id="KW-1185">Reference proteome</keyword>
<name>A0A511ZID9_9BACI</name>
<gene>
    <name evidence="3" type="ORF">OSO01_19400</name>
</gene>
<evidence type="ECO:0000313" key="4">
    <source>
        <dbReference type="Proteomes" id="UP000321558"/>
    </source>
</evidence>
<dbReference type="AlphaFoldDB" id="A0A511ZID9"/>
<dbReference type="GO" id="GO:0003677">
    <property type="term" value="F:DNA binding"/>
    <property type="evidence" value="ECO:0007669"/>
    <property type="project" value="UniProtKB-KW"/>
</dbReference>
<reference evidence="3 4" key="1">
    <citation type="submission" date="2019-07" db="EMBL/GenBank/DDBJ databases">
        <title>Whole genome shotgun sequence of Oceanobacillus sojae NBRC 105379.</title>
        <authorList>
            <person name="Hosoyama A."/>
            <person name="Uohara A."/>
            <person name="Ohji S."/>
            <person name="Ichikawa N."/>
        </authorList>
    </citation>
    <scope>NUCLEOTIDE SEQUENCE [LARGE SCALE GENOMIC DNA]</scope>
    <source>
        <strain evidence="3 4">NBRC 105379</strain>
    </source>
</reference>
<dbReference type="PANTHER" id="PTHR46558:SF13">
    <property type="entry name" value="HTH-TYPE TRANSCRIPTIONAL REGULATOR IMMR"/>
    <property type="match status" value="1"/>
</dbReference>
<dbReference type="SUPFAM" id="SSF47413">
    <property type="entry name" value="lambda repressor-like DNA-binding domains"/>
    <property type="match status" value="1"/>
</dbReference>
<dbReference type="Pfam" id="PF01381">
    <property type="entry name" value="HTH_3"/>
    <property type="match status" value="1"/>
</dbReference>
<comment type="caution">
    <text evidence="3">The sequence shown here is derived from an EMBL/GenBank/DDBJ whole genome shotgun (WGS) entry which is preliminary data.</text>
</comment>
<proteinExistence type="predicted"/>
<evidence type="ECO:0000259" key="2">
    <source>
        <dbReference type="PROSITE" id="PS50943"/>
    </source>
</evidence>
<accession>A0A511ZID9</accession>
<feature type="domain" description="HTH cro/C1-type" evidence="2">
    <location>
        <begin position="6"/>
        <end position="60"/>
    </location>
</feature>
<dbReference type="CDD" id="cd00093">
    <property type="entry name" value="HTH_XRE"/>
    <property type="match status" value="1"/>
</dbReference>
<evidence type="ECO:0000256" key="1">
    <source>
        <dbReference type="ARBA" id="ARBA00023125"/>
    </source>
</evidence>
<dbReference type="PROSITE" id="PS50943">
    <property type="entry name" value="HTH_CROC1"/>
    <property type="match status" value="1"/>
</dbReference>
<dbReference type="PANTHER" id="PTHR46558">
    <property type="entry name" value="TRACRIPTIONAL REGULATORY PROTEIN-RELATED-RELATED"/>
    <property type="match status" value="1"/>
</dbReference>
<dbReference type="Gene3D" id="1.10.260.40">
    <property type="entry name" value="lambda repressor-like DNA-binding domains"/>
    <property type="match status" value="1"/>
</dbReference>
<dbReference type="InterPro" id="IPR001387">
    <property type="entry name" value="Cro/C1-type_HTH"/>
</dbReference>
<dbReference type="RefSeq" id="WP_147210207.1">
    <property type="nucleotide sequence ID" value="NZ_BJYM01000007.1"/>
</dbReference>
<dbReference type="EMBL" id="BJYM01000007">
    <property type="protein sequence ID" value="GEN87201.1"/>
    <property type="molecule type" value="Genomic_DNA"/>
</dbReference>
<keyword evidence="1" id="KW-0238">DNA-binding</keyword>
<protein>
    <recommendedName>
        <fullName evidence="2">HTH cro/C1-type domain-containing protein</fullName>
    </recommendedName>
</protein>
<sequence>MIGKRLRTLRQRAGLSQLELAKKLNMPNQNVSNYEREFRQPDYETLLKFADFFEVTTDYILGRSNDPLFTKLEDSRGDTRLEKIIKMIEDIPEEKQEILWIKLEAFVEGMSTADKKED</sequence>
<dbReference type="OrthoDB" id="72638at2"/>
<dbReference type="SMART" id="SM00530">
    <property type="entry name" value="HTH_XRE"/>
    <property type="match status" value="1"/>
</dbReference>
<dbReference type="Proteomes" id="UP000321558">
    <property type="component" value="Unassembled WGS sequence"/>
</dbReference>
<evidence type="ECO:0000313" key="3">
    <source>
        <dbReference type="EMBL" id="GEN87201.1"/>
    </source>
</evidence>
<organism evidence="3 4">
    <name type="scientific">Oceanobacillus sojae</name>
    <dbReference type="NCBI Taxonomy" id="582851"/>
    <lineage>
        <taxon>Bacteria</taxon>
        <taxon>Bacillati</taxon>
        <taxon>Bacillota</taxon>
        <taxon>Bacilli</taxon>
        <taxon>Bacillales</taxon>
        <taxon>Bacillaceae</taxon>
        <taxon>Oceanobacillus</taxon>
    </lineage>
</organism>
<dbReference type="InterPro" id="IPR010982">
    <property type="entry name" value="Lambda_DNA-bd_dom_sf"/>
</dbReference>